<gene>
    <name evidence="1" type="ORF">BO78DRAFT_408816</name>
</gene>
<organism evidence="1 2">
    <name type="scientific">Aspergillus sclerotiicarbonarius (strain CBS 121057 / IBT 28362)</name>
    <dbReference type="NCBI Taxonomy" id="1448318"/>
    <lineage>
        <taxon>Eukaryota</taxon>
        <taxon>Fungi</taxon>
        <taxon>Dikarya</taxon>
        <taxon>Ascomycota</taxon>
        <taxon>Pezizomycotina</taxon>
        <taxon>Eurotiomycetes</taxon>
        <taxon>Eurotiomycetidae</taxon>
        <taxon>Eurotiales</taxon>
        <taxon>Aspergillaceae</taxon>
        <taxon>Aspergillus</taxon>
        <taxon>Aspergillus subgen. Circumdati</taxon>
    </lineage>
</organism>
<evidence type="ECO:0000313" key="1">
    <source>
        <dbReference type="EMBL" id="PYI04812.1"/>
    </source>
</evidence>
<name>A0A319E413_ASPSB</name>
<reference evidence="1 2" key="1">
    <citation type="submission" date="2018-02" db="EMBL/GenBank/DDBJ databases">
        <title>The genomes of Aspergillus section Nigri reveals drivers in fungal speciation.</title>
        <authorList>
            <consortium name="DOE Joint Genome Institute"/>
            <person name="Vesth T.C."/>
            <person name="Nybo J."/>
            <person name="Theobald S."/>
            <person name="Brandl J."/>
            <person name="Frisvad J.C."/>
            <person name="Nielsen K.F."/>
            <person name="Lyhne E.K."/>
            <person name="Kogle M.E."/>
            <person name="Kuo A."/>
            <person name="Riley R."/>
            <person name="Clum A."/>
            <person name="Nolan M."/>
            <person name="Lipzen A."/>
            <person name="Salamov A."/>
            <person name="Henrissat B."/>
            <person name="Wiebenga A."/>
            <person name="De vries R.P."/>
            <person name="Grigoriev I.V."/>
            <person name="Mortensen U.H."/>
            <person name="Andersen M.R."/>
            <person name="Baker S.E."/>
        </authorList>
    </citation>
    <scope>NUCLEOTIDE SEQUENCE [LARGE SCALE GENOMIC DNA]</scope>
    <source>
        <strain evidence="1 2">CBS 121057</strain>
    </source>
</reference>
<dbReference type="EMBL" id="KZ826365">
    <property type="protein sequence ID" value="PYI04812.1"/>
    <property type="molecule type" value="Genomic_DNA"/>
</dbReference>
<protein>
    <submittedName>
        <fullName evidence="1">Uncharacterized protein</fullName>
    </submittedName>
</protein>
<dbReference type="OrthoDB" id="5772781at2759"/>
<sequence>MLIVMEPTLTGPISAQIPLFRRPRAHNYRIDVEGKNQTESYFMKVSIGNHGREFESTSAIHAIVGDFIPQPMGWELPEPAGFCEKIALLHSKNKSGFHVATYNGDLPQDNGYADTWEELFTKGSKHMINMNIQRGGPWVEMEGLDATMIEKVIPRLLRPMETARRSITPSLVASHPDELDNWRPERHKFSKSYFNAYHSHIPKSASREDYDYHNALHSM</sequence>
<keyword evidence="2" id="KW-1185">Reference proteome</keyword>
<dbReference type="VEuPathDB" id="FungiDB:BO78DRAFT_408816"/>
<dbReference type="AlphaFoldDB" id="A0A319E413"/>
<dbReference type="STRING" id="1448318.A0A319E413"/>
<accession>A0A319E413</accession>
<dbReference type="Gene3D" id="3.90.1200.10">
    <property type="match status" value="1"/>
</dbReference>
<evidence type="ECO:0000313" key="2">
    <source>
        <dbReference type="Proteomes" id="UP000248423"/>
    </source>
</evidence>
<proteinExistence type="predicted"/>
<dbReference type="Proteomes" id="UP000248423">
    <property type="component" value="Unassembled WGS sequence"/>
</dbReference>